<feature type="domain" description="Rhodanese" evidence="1">
    <location>
        <begin position="630"/>
        <end position="680"/>
    </location>
</feature>
<comment type="caution">
    <text evidence="2">The sequence shown here is derived from an EMBL/GenBank/DDBJ whole genome shotgun (WGS) entry which is preliminary data.</text>
</comment>
<dbReference type="InterPro" id="IPR001763">
    <property type="entry name" value="Rhodanese-like_dom"/>
</dbReference>
<proteinExistence type="predicted"/>
<accession>A0A5C5YJ34</accession>
<protein>
    <submittedName>
        <fullName evidence="2">PglZ domain protein</fullName>
    </submittedName>
</protein>
<dbReference type="RefSeq" id="WP_186774671.1">
    <property type="nucleotide sequence ID" value="NZ_SJPK01000001.1"/>
</dbReference>
<evidence type="ECO:0000313" key="3">
    <source>
        <dbReference type="Proteomes" id="UP000318053"/>
    </source>
</evidence>
<dbReference type="Proteomes" id="UP000318053">
    <property type="component" value="Unassembled WGS sequence"/>
</dbReference>
<gene>
    <name evidence="2" type="ORF">CA85_01720</name>
</gene>
<dbReference type="EMBL" id="SJPK01000001">
    <property type="protein sequence ID" value="TWT74886.1"/>
    <property type="molecule type" value="Genomic_DNA"/>
</dbReference>
<dbReference type="AlphaFoldDB" id="A0A5C5YJ34"/>
<sequence>MTDTLTTARRHGPVSKALESELRALIVQHDIVIWLDAGSIYTDFVDSLTQMQADGKLPYVVHAFRGSHLQLLFDLRMVSSSPSRHPMVIHMPGFNQESVKQTPILELCLAGRRFEKRYSTLVTETATGKVTPEQIKAFLTEGEKSLVAADEWFCDMLRSGGNSVAGQLHALSAEALLDDLLSANPMPDSVADRVDDGADLKPIWNRLGATLGLPGDWRTDLLRESQRDESQIGPKDIAFVAAAWAMAVEYVDDLDRDPVDPRLNDASTLATPLKQACRSLACYLRTNHVKFYLRTSNDAENFLEVEKIAARAEDLGKVDTFEFEEQKIFEGTLEAIKEEKWEVARTWADRRLSGESFWLQEDPQRESSWRLLLSAAVLGESIEKAGATLGELHSLTEAMDIYIAKGAAVDRAHRQMEQQRRSLLFPSLPRYYDVRQPLDAMRLLWRDWADAWAIEFNQFCQSHGFLPKPEFRQRDFFDDVVVPLCKDGDAVAVFAVDAFRFEMATELMDEFESAKATTVHLNGRLAELPTVTSVGMNALAPVNQKGKMKPDVKNGSVRSFHSGQFQVKDPASRKRAMHEKVGGRTCPMLTLQEISGLDGKQLRRKIAGAKLIYVHSQEIDDAGEKDLGPVVFDYAMQSIRAAWQLLREAGVKQFVLTADHGFLLRDGLSEVQSHGRKVDPRRRHVLRPPSADHDGEVRVPLSDLGYESCDQHLFFPLGTAAFDIGNKSLNYLHGGNSLQERLIPVVTISHRAAVGGQNERYGFTDVKREEAVAEMHCVTATLTHMSEQASLGFSEGLKLTAALRPLEADDVSLELVQVRGGGAKLKSGTIEATVGTPFEVFFRLKGKSDGRVRVELYHPAADADVSPLPLPDRFTVTVVGGAGAKAEPESEKTPPKSVVDEIEDGSWLHELENDQVRQFFNHLEKHGTVTEEEAASLLGGARQARRFSSKFEAFAAKAPFEARIDVVGGIKRYVREHETEYKIIKDTEAP</sequence>
<organism evidence="2 3">
    <name type="scientific">Allorhodopirellula solitaria</name>
    <dbReference type="NCBI Taxonomy" id="2527987"/>
    <lineage>
        <taxon>Bacteria</taxon>
        <taxon>Pseudomonadati</taxon>
        <taxon>Planctomycetota</taxon>
        <taxon>Planctomycetia</taxon>
        <taxon>Pirellulales</taxon>
        <taxon>Pirellulaceae</taxon>
        <taxon>Allorhodopirellula</taxon>
    </lineage>
</organism>
<dbReference type="Pfam" id="PF08665">
    <property type="entry name" value="PglZ"/>
    <property type="match status" value="1"/>
</dbReference>
<dbReference type="PROSITE" id="PS50206">
    <property type="entry name" value="RHODANESE_3"/>
    <property type="match status" value="1"/>
</dbReference>
<dbReference type="NCBIfam" id="NF033443">
    <property type="entry name" value="BREX_PglZ_6"/>
    <property type="match status" value="1"/>
</dbReference>
<reference evidence="2 3" key="1">
    <citation type="submission" date="2019-02" db="EMBL/GenBank/DDBJ databases">
        <title>Deep-cultivation of Planctomycetes and their phenomic and genomic characterization uncovers novel biology.</title>
        <authorList>
            <person name="Wiegand S."/>
            <person name="Jogler M."/>
            <person name="Boedeker C."/>
            <person name="Pinto D."/>
            <person name="Vollmers J."/>
            <person name="Rivas-Marin E."/>
            <person name="Kohn T."/>
            <person name="Peeters S.H."/>
            <person name="Heuer A."/>
            <person name="Rast P."/>
            <person name="Oberbeckmann S."/>
            <person name="Bunk B."/>
            <person name="Jeske O."/>
            <person name="Meyerdierks A."/>
            <person name="Storesund J.E."/>
            <person name="Kallscheuer N."/>
            <person name="Luecker S."/>
            <person name="Lage O.M."/>
            <person name="Pohl T."/>
            <person name="Merkel B.J."/>
            <person name="Hornburger P."/>
            <person name="Mueller R.-W."/>
            <person name="Bruemmer F."/>
            <person name="Labrenz M."/>
            <person name="Spormann A.M."/>
            <person name="Op Den Camp H."/>
            <person name="Overmann J."/>
            <person name="Amann R."/>
            <person name="Jetten M.S.M."/>
            <person name="Mascher T."/>
            <person name="Medema M.H."/>
            <person name="Devos D.P."/>
            <person name="Kaster A.-K."/>
            <person name="Ovreas L."/>
            <person name="Rohde M."/>
            <person name="Galperin M.Y."/>
            <person name="Jogler C."/>
        </authorList>
    </citation>
    <scope>NUCLEOTIDE SEQUENCE [LARGE SCALE GENOMIC DNA]</scope>
    <source>
        <strain evidence="2 3">CA85</strain>
    </source>
</reference>
<keyword evidence="3" id="KW-1185">Reference proteome</keyword>
<evidence type="ECO:0000313" key="2">
    <source>
        <dbReference type="EMBL" id="TWT74886.1"/>
    </source>
</evidence>
<name>A0A5C5YJ34_9BACT</name>
<evidence type="ECO:0000259" key="1">
    <source>
        <dbReference type="PROSITE" id="PS50206"/>
    </source>
</evidence>